<keyword evidence="3" id="KW-1185">Reference proteome</keyword>
<evidence type="ECO:0000256" key="1">
    <source>
        <dbReference type="SAM" id="MobiDB-lite"/>
    </source>
</evidence>
<reference evidence="2 3" key="1">
    <citation type="submission" date="2018-09" db="EMBL/GenBank/DDBJ databases">
        <title>Genome sequencing of Nocardioides immobilis CCTCC AB 2017083 for comparison to Nocardioides silvaticus.</title>
        <authorList>
            <person name="Li C."/>
            <person name="Wang G."/>
        </authorList>
    </citation>
    <scope>NUCLEOTIDE SEQUENCE [LARGE SCALE GENOMIC DNA]</scope>
    <source>
        <strain evidence="2 3">CCTCC AB 2017083</strain>
    </source>
</reference>
<feature type="compositionally biased region" description="Basic and acidic residues" evidence="1">
    <location>
        <begin position="230"/>
        <end position="239"/>
    </location>
</feature>
<dbReference type="EMBL" id="QXGH01000016">
    <property type="protein sequence ID" value="RHW26597.1"/>
    <property type="molecule type" value="Genomic_DNA"/>
</dbReference>
<gene>
    <name evidence="2" type="ORF">D0Z08_12560</name>
</gene>
<accession>A0A417Y211</accession>
<dbReference type="AlphaFoldDB" id="A0A417Y211"/>
<protein>
    <submittedName>
        <fullName evidence="2">Uncharacterized protein</fullName>
    </submittedName>
</protein>
<comment type="caution">
    <text evidence="2">The sequence shown here is derived from an EMBL/GenBank/DDBJ whole genome shotgun (WGS) entry which is preliminary data.</text>
</comment>
<evidence type="ECO:0000313" key="3">
    <source>
        <dbReference type="Proteomes" id="UP000283644"/>
    </source>
</evidence>
<dbReference type="Proteomes" id="UP000283644">
    <property type="component" value="Unassembled WGS sequence"/>
</dbReference>
<name>A0A417Y211_9ACTN</name>
<feature type="compositionally biased region" description="Basic and acidic residues" evidence="1">
    <location>
        <begin position="246"/>
        <end position="261"/>
    </location>
</feature>
<proteinExistence type="predicted"/>
<organism evidence="2 3">
    <name type="scientific">Nocardioides immobilis</name>
    <dbReference type="NCBI Taxonomy" id="2049295"/>
    <lineage>
        <taxon>Bacteria</taxon>
        <taxon>Bacillati</taxon>
        <taxon>Actinomycetota</taxon>
        <taxon>Actinomycetes</taxon>
        <taxon>Propionibacteriales</taxon>
        <taxon>Nocardioidaceae</taxon>
        <taxon>Nocardioides</taxon>
    </lineage>
</organism>
<evidence type="ECO:0000313" key="2">
    <source>
        <dbReference type="EMBL" id="RHW26597.1"/>
    </source>
</evidence>
<sequence>MPIHSLTCSGEIGVRVLANRPTAPSAVWPMASLRWTISSTLRPGTVRVISPVSGSTTWRSRARSWRAISPERDRPADVEGVLAAELAEQIGAAGGRGFEVEGVGDVEGGGDLGGAVEPSVVEVDVDVPGLLGRRALLLGRFGFEPDQGLLDQPVDLRPADAAGERGELPVHEPNGFFAQGAGGLRDPQCLPHRNPALEHPGPGLREPVGQLHHLTHISAAGVQGPAQQRGELHHREVADQRGTGSGDRKPGVETPLGDRRSLRPLGHDVLAGPFGDFTKQADLVVGNRRTAAPDRRQQLLRPRHRRALGGLVRRGGGEVEEGCGPEIHTEHSTWDHRHIETRGTRLWTDGSSSWPVDHKWLAGCLGLGFEARRACSSAVVGCRSSHLNQRAAP</sequence>
<dbReference type="RefSeq" id="WP_118925594.1">
    <property type="nucleotide sequence ID" value="NZ_QXGH01000016.1"/>
</dbReference>
<feature type="region of interest" description="Disordered" evidence="1">
    <location>
        <begin position="223"/>
        <end position="264"/>
    </location>
</feature>